<evidence type="ECO:0000256" key="4">
    <source>
        <dbReference type="ARBA" id="ARBA00023125"/>
    </source>
</evidence>
<accession>A0A4S2Q5B1</accession>
<dbReference type="EMBL" id="QXNI01000002">
    <property type="protein sequence ID" value="THA11305.1"/>
    <property type="molecule type" value="Genomic_DNA"/>
</dbReference>
<keyword evidence="5" id="KW-0804">Transcription</keyword>
<dbReference type="Gene3D" id="2.10.109.10">
    <property type="entry name" value="Umud Fragment, subunit A"/>
    <property type="match status" value="1"/>
</dbReference>
<dbReference type="SUPFAM" id="SSF47413">
    <property type="entry name" value="lambda repressor-like DNA-binding domains"/>
    <property type="match status" value="1"/>
</dbReference>
<dbReference type="CDD" id="cd06529">
    <property type="entry name" value="S24_LexA-like"/>
    <property type="match status" value="1"/>
</dbReference>
<evidence type="ECO:0000256" key="5">
    <source>
        <dbReference type="ARBA" id="ARBA00023163"/>
    </source>
</evidence>
<evidence type="ECO:0000256" key="1">
    <source>
        <dbReference type="ARBA" id="ARBA00022670"/>
    </source>
</evidence>
<dbReference type="InterPro" id="IPR015927">
    <property type="entry name" value="Peptidase_S24_S26A/B/C"/>
</dbReference>
<gene>
    <name evidence="7" type="ORF">D3M78_00375</name>
</gene>
<evidence type="ECO:0000256" key="3">
    <source>
        <dbReference type="ARBA" id="ARBA00023015"/>
    </source>
</evidence>
<dbReference type="GO" id="GO:0004252">
    <property type="term" value="F:serine-type endopeptidase activity"/>
    <property type="evidence" value="ECO:0007669"/>
    <property type="project" value="InterPro"/>
</dbReference>
<keyword evidence="2" id="KW-0378">Hydrolase</keyword>
<sequence length="289" mass="33115">MSRLPHSSITFSIALFINFSLIKIKQILNYSLIKIKFYFIAFAKENFRINKKLKKRYAMNTLGERIDWAMRQKLKTRKQLAEELDVSVMAIGDLINDKTKKPRNLLEISMVLGVNPVWLQSGIGEPFEGSTDISAYTATEDDDEDNITLDVLDIEASAGHGAVNGDMVQVVKQLKFVPDQFHKYYPGITPANIRIINVKGDSMFPTFNNGDLLFVDISIQYFDGDGIYIFTFDDTLFVKRIQKIGRDYCIISDNDDVYKPWYIKPEDASEMFIHGKVRVHQSQKLNFVG</sequence>
<keyword evidence="4" id="KW-0238">DNA-binding</keyword>
<evidence type="ECO:0000259" key="6">
    <source>
        <dbReference type="PROSITE" id="PS50943"/>
    </source>
</evidence>
<evidence type="ECO:0000313" key="7">
    <source>
        <dbReference type="EMBL" id="THA11305.1"/>
    </source>
</evidence>
<dbReference type="GO" id="GO:0016020">
    <property type="term" value="C:membrane"/>
    <property type="evidence" value="ECO:0007669"/>
    <property type="project" value="InterPro"/>
</dbReference>
<reference evidence="7 8" key="1">
    <citation type="journal article" date="2019" name="Vet. Microbiol.">
        <title>Development of multi locus sequence typing (MLST) of Rodentibacter pneumotropicus.</title>
        <authorList>
            <person name="Adhikary S."/>
            <person name="Bisgaard M."/>
            <person name="Boot R."/>
            <person name="Benga L."/>
            <person name="Nicklas W."/>
            <person name="Christensen H."/>
        </authorList>
    </citation>
    <scope>NUCLEOTIDE SEQUENCE [LARGE SCALE GENOMIC DNA]</scope>
    <source>
        <strain evidence="7 8">Ac84</strain>
    </source>
</reference>
<proteinExistence type="predicted"/>
<dbReference type="Pfam" id="PF01381">
    <property type="entry name" value="HTH_3"/>
    <property type="match status" value="1"/>
</dbReference>
<organism evidence="7 8">
    <name type="scientific">Rodentibacter pneumotropicus</name>
    <dbReference type="NCBI Taxonomy" id="758"/>
    <lineage>
        <taxon>Bacteria</taxon>
        <taxon>Pseudomonadati</taxon>
        <taxon>Pseudomonadota</taxon>
        <taxon>Gammaproteobacteria</taxon>
        <taxon>Pasteurellales</taxon>
        <taxon>Pasteurellaceae</taxon>
        <taxon>Rodentibacter</taxon>
    </lineage>
</organism>
<comment type="caution">
    <text evidence="7">The sequence shown here is derived from an EMBL/GenBank/DDBJ whole genome shotgun (WGS) entry which is preliminary data.</text>
</comment>
<feature type="domain" description="HTH cro/C1-type" evidence="6">
    <location>
        <begin position="76"/>
        <end position="119"/>
    </location>
</feature>
<dbReference type="GO" id="GO:0003677">
    <property type="term" value="F:DNA binding"/>
    <property type="evidence" value="ECO:0007669"/>
    <property type="project" value="UniProtKB-KW"/>
</dbReference>
<dbReference type="InterPro" id="IPR019756">
    <property type="entry name" value="Pept_S26A_signal_pept_1_Ser-AS"/>
</dbReference>
<dbReference type="Gene3D" id="1.10.260.40">
    <property type="entry name" value="lambda repressor-like DNA-binding domains"/>
    <property type="match status" value="1"/>
</dbReference>
<dbReference type="PROSITE" id="PS50943">
    <property type="entry name" value="HTH_CROC1"/>
    <property type="match status" value="1"/>
</dbReference>
<keyword evidence="1" id="KW-0645">Protease</keyword>
<dbReference type="CDD" id="cd00093">
    <property type="entry name" value="HTH_XRE"/>
    <property type="match status" value="1"/>
</dbReference>
<evidence type="ECO:0000256" key="2">
    <source>
        <dbReference type="ARBA" id="ARBA00022801"/>
    </source>
</evidence>
<keyword evidence="3" id="KW-0805">Transcription regulation</keyword>
<protein>
    <submittedName>
        <fullName evidence="7">XRE family transcriptional regulator</fullName>
    </submittedName>
</protein>
<dbReference type="PANTHER" id="PTHR40661:SF3">
    <property type="entry name" value="FELS-1 PROPHAGE TRANSCRIPTIONAL REGULATOR"/>
    <property type="match status" value="1"/>
</dbReference>
<dbReference type="SUPFAM" id="SSF51306">
    <property type="entry name" value="LexA/Signal peptidase"/>
    <property type="match status" value="1"/>
</dbReference>
<dbReference type="AlphaFoldDB" id="A0A4S2Q5B1"/>
<dbReference type="GO" id="GO:0006508">
    <property type="term" value="P:proteolysis"/>
    <property type="evidence" value="ECO:0007669"/>
    <property type="project" value="UniProtKB-KW"/>
</dbReference>
<evidence type="ECO:0000313" key="8">
    <source>
        <dbReference type="Proteomes" id="UP000306758"/>
    </source>
</evidence>
<dbReference type="PANTHER" id="PTHR40661">
    <property type="match status" value="1"/>
</dbReference>
<dbReference type="SMART" id="SM00530">
    <property type="entry name" value="HTH_XRE"/>
    <property type="match status" value="1"/>
</dbReference>
<dbReference type="PROSITE" id="PS00501">
    <property type="entry name" value="SPASE_I_1"/>
    <property type="match status" value="1"/>
</dbReference>
<name>A0A4S2Q5B1_9PAST</name>
<dbReference type="InterPro" id="IPR039418">
    <property type="entry name" value="LexA-like"/>
</dbReference>
<dbReference type="InterPro" id="IPR036286">
    <property type="entry name" value="LexA/Signal_pep-like_sf"/>
</dbReference>
<dbReference type="Proteomes" id="UP000306758">
    <property type="component" value="Unassembled WGS sequence"/>
</dbReference>
<dbReference type="InterPro" id="IPR001387">
    <property type="entry name" value="Cro/C1-type_HTH"/>
</dbReference>
<dbReference type="InterPro" id="IPR010982">
    <property type="entry name" value="Lambda_DNA-bd_dom_sf"/>
</dbReference>
<dbReference type="Pfam" id="PF00717">
    <property type="entry name" value="Peptidase_S24"/>
    <property type="match status" value="1"/>
</dbReference>